<dbReference type="SMART" id="SM00407">
    <property type="entry name" value="IGc1"/>
    <property type="match status" value="1"/>
</dbReference>
<dbReference type="SUPFAM" id="SSF48726">
    <property type="entry name" value="Immunoglobulin"/>
    <property type="match status" value="1"/>
</dbReference>
<comment type="similarity">
    <text evidence="2">Belongs to the MHC class II family.</text>
</comment>
<dbReference type="PANTHER" id="PTHR19944:SF86">
    <property type="entry name" value="HLA CLASS II HISTOCOMPATIBILITY ANTIGEN, DR ALPHA CHAIN"/>
    <property type="match status" value="1"/>
</dbReference>
<evidence type="ECO:0000259" key="15">
    <source>
        <dbReference type="PROSITE" id="PS50835"/>
    </source>
</evidence>
<keyword evidence="6 14" id="KW-1133">Transmembrane helix</keyword>
<keyword evidence="4" id="KW-0732">Signal</keyword>
<gene>
    <name evidence="16" type="ORF">ROHU_003619</name>
</gene>
<keyword evidence="10" id="KW-0325">Glycoprotein</keyword>
<evidence type="ECO:0000256" key="9">
    <source>
        <dbReference type="ARBA" id="ARBA00023157"/>
    </source>
</evidence>
<keyword evidence="3 14" id="KW-0812">Transmembrane</keyword>
<comment type="caution">
    <text evidence="16">The sequence shown here is derived from an EMBL/GenBank/DDBJ whole genome shotgun (WGS) entry which is preliminary data.</text>
</comment>
<dbReference type="Proteomes" id="UP000290572">
    <property type="component" value="Unassembled WGS sequence"/>
</dbReference>
<organism evidence="16 17">
    <name type="scientific">Labeo rohita</name>
    <name type="common">Indian major carp</name>
    <name type="synonym">Cyprinus rohita</name>
    <dbReference type="NCBI Taxonomy" id="84645"/>
    <lineage>
        <taxon>Eukaryota</taxon>
        <taxon>Metazoa</taxon>
        <taxon>Chordata</taxon>
        <taxon>Craniata</taxon>
        <taxon>Vertebrata</taxon>
        <taxon>Euteleostomi</taxon>
        <taxon>Actinopterygii</taxon>
        <taxon>Neopterygii</taxon>
        <taxon>Teleostei</taxon>
        <taxon>Ostariophysi</taxon>
        <taxon>Cypriniformes</taxon>
        <taxon>Cyprinidae</taxon>
        <taxon>Labeoninae</taxon>
        <taxon>Labeonini</taxon>
        <taxon>Labeo</taxon>
    </lineage>
</organism>
<dbReference type="InterPro" id="IPR003597">
    <property type="entry name" value="Ig_C1-set"/>
</dbReference>
<evidence type="ECO:0000256" key="8">
    <source>
        <dbReference type="ARBA" id="ARBA00023136"/>
    </source>
</evidence>
<sequence length="444" mass="49730">MASVNLSASIAAIHADIKAFRVDIKAELTAFRDSFTKDVKEELSSFKQDVNQKLNGLVTDLNVTAERIDEAERRVAELEEGAAESREMLCQSIQMQEHLQERLLDLETRSRRNNIQIFGIPEGSEGNNVKDLVESIIKTELSLSDLDLKIQRCHRALGPKPPADAYPRSVVVFFLEYRTKDLVLRSAWMKKEVNGKRIFFDQDYPPEIQQNRKTFAPIRKILKEKVTHNLIGLTGCSDTEEEQIYGTDGEVAFHSDFIGKKGLLTLPDFADFVNPSSYDGVYELSVRNLAICRNFLDRQMKAYNGSDETTEPPHISVYSKDDVNVGVENDLICHVTGFFPPPVIISWTKNSVNVTEFTNSQYRPNHNGTFNIFSHLKITPKEGDIYSCTVGHKAILGQPQTKTWEFDAALPGVGPSVFCGVGLTLGLLGVATGTFFLVKGNNLY</sequence>
<keyword evidence="12" id="KW-0393">Immunoglobulin domain</keyword>
<evidence type="ECO:0000256" key="4">
    <source>
        <dbReference type="ARBA" id="ARBA00022729"/>
    </source>
</evidence>
<proteinExistence type="inferred from homology"/>
<dbReference type="InterPro" id="IPR001003">
    <property type="entry name" value="MHC_II_a_N"/>
</dbReference>
<dbReference type="GO" id="GO:0002250">
    <property type="term" value="P:adaptive immune response"/>
    <property type="evidence" value="ECO:0007669"/>
    <property type="project" value="UniProtKB-KW"/>
</dbReference>
<dbReference type="Pfam" id="PF07654">
    <property type="entry name" value="C1-set"/>
    <property type="match status" value="1"/>
</dbReference>
<dbReference type="InterPro" id="IPR011162">
    <property type="entry name" value="MHC_I/II-like_Ag-recog"/>
</dbReference>
<evidence type="ECO:0000313" key="17">
    <source>
        <dbReference type="Proteomes" id="UP000290572"/>
    </source>
</evidence>
<dbReference type="GO" id="GO:0002504">
    <property type="term" value="P:antigen processing and presentation of peptide or polysaccharide antigen via MHC class II"/>
    <property type="evidence" value="ECO:0007669"/>
    <property type="project" value="UniProtKB-KW"/>
</dbReference>
<evidence type="ECO:0000256" key="3">
    <source>
        <dbReference type="ARBA" id="ARBA00022692"/>
    </source>
</evidence>
<dbReference type="EMBL" id="QBIY01011089">
    <property type="protein sequence ID" value="RXN35681.1"/>
    <property type="molecule type" value="Genomic_DNA"/>
</dbReference>
<dbReference type="InterPro" id="IPR014745">
    <property type="entry name" value="MHC_II_a/b_N"/>
</dbReference>
<feature type="domain" description="Ig-like" evidence="15">
    <location>
        <begin position="313"/>
        <end position="405"/>
    </location>
</feature>
<dbReference type="Gene3D" id="1.20.58.130">
    <property type="match status" value="1"/>
</dbReference>
<keyword evidence="17" id="KW-1185">Reference proteome</keyword>
<evidence type="ECO:0000256" key="12">
    <source>
        <dbReference type="ARBA" id="ARBA00023319"/>
    </source>
</evidence>
<keyword evidence="7" id="KW-1064">Adaptive immunity</keyword>
<dbReference type="InterPro" id="IPR050160">
    <property type="entry name" value="MHC/Immunoglobulin"/>
</dbReference>
<dbReference type="InterPro" id="IPR007110">
    <property type="entry name" value="Ig-like_dom"/>
</dbReference>
<dbReference type="GO" id="GO:0042613">
    <property type="term" value="C:MHC class II protein complex"/>
    <property type="evidence" value="ECO:0007669"/>
    <property type="project" value="UniProtKB-KW"/>
</dbReference>
<dbReference type="Gene3D" id="3.30.70.1820">
    <property type="entry name" value="L1 transposable element, RRM domain"/>
    <property type="match status" value="1"/>
</dbReference>
<keyword evidence="11" id="KW-0491">MHC II</keyword>
<dbReference type="Gene3D" id="3.10.320.10">
    <property type="entry name" value="Class II Histocompatibility Antigen, M Beta Chain, Chain B, domain 1"/>
    <property type="match status" value="1"/>
</dbReference>
<evidence type="ECO:0000256" key="5">
    <source>
        <dbReference type="ARBA" id="ARBA00022859"/>
    </source>
</evidence>
<evidence type="ECO:0000256" key="2">
    <source>
        <dbReference type="ARBA" id="ARBA00007394"/>
    </source>
</evidence>
<dbReference type="InterPro" id="IPR013783">
    <property type="entry name" value="Ig-like_fold"/>
</dbReference>
<evidence type="ECO:0000256" key="7">
    <source>
        <dbReference type="ARBA" id="ARBA00023130"/>
    </source>
</evidence>
<keyword evidence="9" id="KW-1015">Disulfide bond</keyword>
<keyword evidence="8 14" id="KW-0472">Membrane</keyword>
<evidence type="ECO:0000256" key="13">
    <source>
        <dbReference type="SAM" id="Coils"/>
    </source>
</evidence>
<dbReference type="PANTHER" id="PTHR19944">
    <property type="entry name" value="MHC CLASS II-RELATED"/>
    <property type="match status" value="1"/>
</dbReference>
<feature type="coiled-coil region" evidence="13">
    <location>
        <begin position="54"/>
        <end position="88"/>
    </location>
</feature>
<feature type="transmembrane region" description="Helical" evidence="14">
    <location>
        <begin position="415"/>
        <end position="438"/>
    </location>
</feature>
<dbReference type="AlphaFoldDB" id="A0A498NUW0"/>
<evidence type="ECO:0000256" key="1">
    <source>
        <dbReference type="ARBA" id="ARBA00004479"/>
    </source>
</evidence>
<evidence type="ECO:0000256" key="14">
    <source>
        <dbReference type="SAM" id="Phobius"/>
    </source>
</evidence>
<reference evidence="16 17" key="1">
    <citation type="submission" date="2018-03" db="EMBL/GenBank/DDBJ databases">
        <title>Draft genome sequence of Rohu Carp (Labeo rohita).</title>
        <authorList>
            <person name="Das P."/>
            <person name="Kushwaha B."/>
            <person name="Joshi C.G."/>
            <person name="Kumar D."/>
            <person name="Nagpure N.S."/>
            <person name="Sahoo L."/>
            <person name="Das S.P."/>
            <person name="Bit A."/>
            <person name="Patnaik S."/>
            <person name="Meher P.K."/>
            <person name="Jayasankar P."/>
            <person name="Koringa P.G."/>
            <person name="Patel N.V."/>
            <person name="Hinsu A.T."/>
            <person name="Kumar R."/>
            <person name="Pandey M."/>
            <person name="Agarwal S."/>
            <person name="Srivastava S."/>
            <person name="Singh M."/>
            <person name="Iquebal M.A."/>
            <person name="Jaiswal S."/>
            <person name="Angadi U.B."/>
            <person name="Kumar N."/>
            <person name="Raza M."/>
            <person name="Shah T.M."/>
            <person name="Rai A."/>
            <person name="Jena J.K."/>
        </authorList>
    </citation>
    <scope>NUCLEOTIDE SEQUENCE [LARGE SCALE GENOMIC DNA]</scope>
    <source>
        <strain evidence="16">DASCIFA01</strain>
        <tissue evidence="16">Testis</tissue>
    </source>
</reference>
<dbReference type="Pfam" id="PF00993">
    <property type="entry name" value="MHC_II_alpha"/>
    <property type="match status" value="1"/>
</dbReference>
<name>A0A498NUW0_LABRO</name>
<dbReference type="SMART" id="SM00920">
    <property type="entry name" value="MHC_II_alpha"/>
    <property type="match status" value="1"/>
</dbReference>
<keyword evidence="13" id="KW-0175">Coiled coil</keyword>
<evidence type="ECO:0000256" key="11">
    <source>
        <dbReference type="ARBA" id="ARBA00023182"/>
    </source>
</evidence>
<evidence type="ECO:0000256" key="10">
    <source>
        <dbReference type="ARBA" id="ARBA00023180"/>
    </source>
</evidence>
<evidence type="ECO:0000313" key="16">
    <source>
        <dbReference type="EMBL" id="RXN35681.1"/>
    </source>
</evidence>
<evidence type="ECO:0000256" key="6">
    <source>
        <dbReference type="ARBA" id="ARBA00022989"/>
    </source>
</evidence>
<protein>
    <submittedName>
        <fullName evidence="16">Mamu class II histocompatibility DR alpha chain-like protein</fullName>
    </submittedName>
</protein>
<dbReference type="Gene3D" id="2.60.40.10">
    <property type="entry name" value="Immunoglobulins"/>
    <property type="match status" value="1"/>
</dbReference>
<comment type="subcellular location">
    <subcellularLocation>
        <location evidence="1">Membrane</location>
        <topology evidence="1">Single-pass type I membrane protein</topology>
    </subcellularLocation>
</comment>
<accession>A0A498NUW0</accession>
<dbReference type="STRING" id="84645.A0A498NUW0"/>
<dbReference type="InterPro" id="IPR003006">
    <property type="entry name" value="Ig/MHC_CS"/>
</dbReference>
<dbReference type="PROSITE" id="PS00290">
    <property type="entry name" value="IG_MHC"/>
    <property type="match status" value="1"/>
</dbReference>
<dbReference type="SUPFAM" id="SSF54452">
    <property type="entry name" value="MHC antigen-recognition domain"/>
    <property type="match status" value="1"/>
</dbReference>
<dbReference type="PROSITE" id="PS50835">
    <property type="entry name" value="IG_LIKE"/>
    <property type="match status" value="1"/>
</dbReference>
<keyword evidence="5" id="KW-0391">Immunity</keyword>
<dbReference type="InterPro" id="IPR036179">
    <property type="entry name" value="Ig-like_dom_sf"/>
</dbReference>